<evidence type="ECO:0000256" key="1">
    <source>
        <dbReference type="SAM" id="MobiDB-lite"/>
    </source>
</evidence>
<keyword evidence="3" id="KW-1185">Reference proteome</keyword>
<dbReference type="Ensembl" id="ENSNPET00000003949.1">
    <property type="protein sequence ID" value="ENSNPEP00000003863.1"/>
    <property type="gene ID" value="ENSNPEG00000002805.1"/>
</dbReference>
<feature type="compositionally biased region" description="Basic and acidic residues" evidence="1">
    <location>
        <begin position="11"/>
        <end position="21"/>
    </location>
</feature>
<protein>
    <submittedName>
        <fullName evidence="2">Histone PARylation factor 1</fullName>
    </submittedName>
</protein>
<feature type="compositionally biased region" description="Basic residues" evidence="1">
    <location>
        <begin position="1"/>
        <end position="10"/>
    </location>
</feature>
<sequence>NMTGGGKRRPRGGDCEKNGDVKKRRSNQADIPDHLRQEAEACYQLRLPEDFYQFWKFCEELDSENPSGMCQMNFQYGLVQMKLGRTV</sequence>
<evidence type="ECO:0000313" key="3">
    <source>
        <dbReference type="Proteomes" id="UP000694420"/>
    </source>
</evidence>
<accession>A0A8C6YUD1</accession>
<name>A0A8C6YUD1_NOTPE</name>
<dbReference type="AlphaFoldDB" id="A0A8C6YUD1"/>
<evidence type="ECO:0000313" key="2">
    <source>
        <dbReference type="Ensembl" id="ENSNPEP00000003863.1"/>
    </source>
</evidence>
<reference evidence="2" key="2">
    <citation type="submission" date="2025-09" db="UniProtKB">
        <authorList>
            <consortium name="Ensembl"/>
        </authorList>
    </citation>
    <scope>IDENTIFICATION</scope>
</reference>
<proteinExistence type="predicted"/>
<feature type="region of interest" description="Disordered" evidence="1">
    <location>
        <begin position="1"/>
        <end position="33"/>
    </location>
</feature>
<organism evidence="2 3">
    <name type="scientific">Nothoprocta perdicaria</name>
    <name type="common">Chilean tinamou</name>
    <name type="synonym">Crypturus perdicarius</name>
    <dbReference type="NCBI Taxonomy" id="30464"/>
    <lineage>
        <taxon>Eukaryota</taxon>
        <taxon>Metazoa</taxon>
        <taxon>Chordata</taxon>
        <taxon>Craniata</taxon>
        <taxon>Vertebrata</taxon>
        <taxon>Euteleostomi</taxon>
        <taxon>Archelosauria</taxon>
        <taxon>Archosauria</taxon>
        <taxon>Dinosauria</taxon>
        <taxon>Saurischia</taxon>
        <taxon>Theropoda</taxon>
        <taxon>Coelurosauria</taxon>
        <taxon>Aves</taxon>
        <taxon>Palaeognathae</taxon>
        <taxon>Tinamiformes</taxon>
        <taxon>Tinamidae</taxon>
        <taxon>Nothoprocta</taxon>
    </lineage>
</organism>
<dbReference type="Proteomes" id="UP000694420">
    <property type="component" value="Unplaced"/>
</dbReference>
<gene>
    <name evidence="2" type="primary">LOC112955343</name>
</gene>
<reference evidence="2" key="1">
    <citation type="submission" date="2025-08" db="UniProtKB">
        <authorList>
            <consortium name="Ensembl"/>
        </authorList>
    </citation>
    <scope>IDENTIFICATION</scope>
</reference>